<reference evidence="3 4" key="1">
    <citation type="submission" date="2015-03" db="EMBL/GenBank/DDBJ databases">
        <authorList>
            <person name="Radwan O."/>
            <person name="Al-Naeli F.A."/>
            <person name="Rendon G.A."/>
            <person name="Fields C."/>
        </authorList>
    </citation>
    <scope>NUCLEOTIDE SEQUENCE [LARGE SCALE GENOMIC DNA]</scope>
    <source>
        <strain evidence="3">CR-DP1</strain>
    </source>
</reference>
<dbReference type="PANTHER" id="PTHR12111:SF2">
    <property type="entry name" value="SPLICING FACTOR YJU2B-RELATED"/>
    <property type="match status" value="1"/>
</dbReference>
<dbReference type="InterPro" id="IPR007590">
    <property type="entry name" value="Saf4/Yju2"/>
</dbReference>
<protein>
    <submittedName>
        <fullName evidence="3">Uncharacterized protein</fullName>
    </submittedName>
</protein>
<evidence type="ECO:0000256" key="1">
    <source>
        <dbReference type="ARBA" id="ARBA00005595"/>
    </source>
</evidence>
<comment type="caution">
    <text evidence="3">The sequence shown here is derived from an EMBL/GenBank/DDBJ whole genome shotgun (WGS) entry which is preliminary data.</text>
</comment>
<dbReference type="EMBL" id="LAEV01000932">
    <property type="protein sequence ID" value="KKA29216.1"/>
    <property type="molecule type" value="Genomic_DNA"/>
</dbReference>
<gene>
    <name evidence="3" type="ORF">TD95_000938</name>
</gene>
<feature type="region of interest" description="Disordered" evidence="2">
    <location>
        <begin position="343"/>
        <end position="390"/>
    </location>
</feature>
<evidence type="ECO:0000313" key="4">
    <source>
        <dbReference type="Proteomes" id="UP000033483"/>
    </source>
</evidence>
<dbReference type="GO" id="GO:0005684">
    <property type="term" value="C:U2-type spliceosomal complex"/>
    <property type="evidence" value="ECO:0007669"/>
    <property type="project" value="TreeGrafter"/>
</dbReference>
<dbReference type="GO" id="GO:0071014">
    <property type="term" value="C:post-mRNA release spliceosomal complex"/>
    <property type="evidence" value="ECO:0007669"/>
    <property type="project" value="TreeGrafter"/>
</dbReference>
<feature type="region of interest" description="Disordered" evidence="2">
    <location>
        <begin position="1"/>
        <end position="29"/>
    </location>
</feature>
<organism evidence="3 4">
    <name type="scientific">Thielaviopsis punctulata</name>
    <dbReference type="NCBI Taxonomy" id="72032"/>
    <lineage>
        <taxon>Eukaryota</taxon>
        <taxon>Fungi</taxon>
        <taxon>Dikarya</taxon>
        <taxon>Ascomycota</taxon>
        <taxon>Pezizomycotina</taxon>
        <taxon>Sordariomycetes</taxon>
        <taxon>Hypocreomycetidae</taxon>
        <taxon>Microascales</taxon>
        <taxon>Ceratocystidaceae</taxon>
        <taxon>Thielaviopsis</taxon>
    </lineage>
</organism>
<dbReference type="OrthoDB" id="360327at2759"/>
<evidence type="ECO:0000256" key="2">
    <source>
        <dbReference type="SAM" id="MobiDB-lite"/>
    </source>
</evidence>
<accession>A0A0F4ZGI1</accession>
<comment type="similarity">
    <text evidence="1">Belongs to the CWC16 family.</text>
</comment>
<dbReference type="GO" id="GO:0000398">
    <property type="term" value="P:mRNA splicing, via spliceosome"/>
    <property type="evidence" value="ECO:0007669"/>
    <property type="project" value="InterPro"/>
</dbReference>
<dbReference type="AlphaFoldDB" id="A0A0F4ZGI1"/>
<evidence type="ECO:0000313" key="3">
    <source>
        <dbReference type="EMBL" id="KKA29216.1"/>
    </source>
</evidence>
<dbReference type="Pfam" id="PF04502">
    <property type="entry name" value="Saf4_Yju2"/>
    <property type="match status" value="1"/>
</dbReference>
<name>A0A0F4ZGI1_9PEZI</name>
<sequence>MQGFNMGRYYPPSIDSPPNPSSKPRTAGPPVIRFEMPFSVWCTTCTPPTLIGQGTRFNAEKHRVGAYLSTPIWAFRMRHAACRGAIEVRTDPQHTAYVVAAGARRQDKGADAATHPLAHWRADDGAPAHADAGPRVDADARQSAFRRLEKTIVDRAVDAAATARVDALHATTHRAWADPYSRNQALRAAFRTRRRADEAQEAADEAVRARLGLGDAVRLVPGTREDAVRAGMVEFAGEEGQGRMLGRGIFERGKKEKGKSKEEKKKTAFVAQVVGNTRLASDPFLVEKSDKGKPGLIAGIKRKRIKVEEEEEKEGKPLAVQQETAVAIKQEGDEEPVMVFKQEEDEEEQVAVKQEPSPGNDCRPNPTNLESKKAKTSLVAYDSDSDAEST</sequence>
<keyword evidence="4" id="KW-1185">Reference proteome</keyword>
<dbReference type="Proteomes" id="UP000033483">
    <property type="component" value="Unassembled WGS sequence"/>
</dbReference>
<dbReference type="PANTHER" id="PTHR12111">
    <property type="entry name" value="SPLICING FACTOR YJU2"/>
    <property type="match status" value="1"/>
</dbReference>
<proteinExistence type="inferred from homology"/>